<dbReference type="KEGG" id="acre:ACRYA_a0090"/>
<feature type="chain" id="PRO_5042116631" description="Secreted protein" evidence="1">
    <location>
        <begin position="21"/>
        <end position="189"/>
    </location>
</feature>
<geneLocation type="plasmid" evidence="3">
    <name>pacry43158</name>
</geneLocation>
<evidence type="ECO:0000313" key="2">
    <source>
        <dbReference type="EMBL" id="AYJ81215.1"/>
    </source>
</evidence>
<dbReference type="AlphaFoldDB" id="A0AAD0TVF7"/>
<evidence type="ECO:0000313" key="3">
    <source>
        <dbReference type="Proteomes" id="UP000273809"/>
    </source>
</evidence>
<organism evidence="2 3">
    <name type="scientific">Aliarcobacter cryaerophilus ATCC 43158</name>
    <dbReference type="NCBI Taxonomy" id="1032070"/>
    <lineage>
        <taxon>Bacteria</taxon>
        <taxon>Pseudomonadati</taxon>
        <taxon>Campylobacterota</taxon>
        <taxon>Epsilonproteobacteria</taxon>
        <taxon>Campylobacterales</taxon>
        <taxon>Arcobacteraceae</taxon>
        <taxon>Aliarcobacter</taxon>
    </lineage>
</organism>
<proteinExistence type="predicted"/>
<name>A0AAD0TVF7_9BACT</name>
<protein>
    <recommendedName>
        <fullName evidence="4">Secreted protein</fullName>
    </recommendedName>
</protein>
<evidence type="ECO:0008006" key="4">
    <source>
        <dbReference type="Google" id="ProtNLM"/>
    </source>
</evidence>
<sequence>MKKVFLAVLSLFLLNISLNAAKYPYTTKCPQWELGDIVYYNGIQQNATGSTPPQEFCWDAVAIHGALFVNGSLLNTGEELISNESYYDWLAGYKHTVYGEEFWGTIFRVVVFGQALQTPIVTFNDVSGNLISSSDIKSPSGNTFNGKEFLFFVRHTTVASAVYISDLDIQGNLKVYDSGFNLKELTYIH</sequence>
<dbReference type="GeneID" id="39475588"/>
<reference evidence="2 3" key="1">
    <citation type="submission" date="2018-10" db="EMBL/GenBank/DDBJ databases">
        <title>Complete genome sequences of Arcobacter cryaerophilus strains ATCC 43158 and ATCC 49615.</title>
        <authorList>
            <person name="Miller W.G."/>
            <person name="Yee E."/>
            <person name="Bono J.L."/>
        </authorList>
    </citation>
    <scope>NUCLEOTIDE SEQUENCE [LARGE SCALE GENOMIC DNA]</scope>
    <source>
        <strain evidence="2 3">ATCC 43158</strain>
        <plasmid evidence="3">pacry43158</plasmid>
    </source>
</reference>
<gene>
    <name evidence="2" type="ORF">ACRYA_a0090</name>
</gene>
<dbReference type="RefSeq" id="WP_105918262.1">
    <property type="nucleotide sequence ID" value="NZ_CP021073.1"/>
</dbReference>
<accession>A0AAD0TVF7</accession>
<keyword evidence="1" id="KW-0732">Signal</keyword>
<dbReference type="EMBL" id="CP032824">
    <property type="protein sequence ID" value="AYJ81215.1"/>
    <property type="molecule type" value="Genomic_DNA"/>
</dbReference>
<keyword evidence="2" id="KW-0614">Plasmid</keyword>
<dbReference type="Proteomes" id="UP000273809">
    <property type="component" value="Plasmid pACRY43158"/>
</dbReference>
<feature type="signal peptide" evidence="1">
    <location>
        <begin position="1"/>
        <end position="20"/>
    </location>
</feature>
<evidence type="ECO:0000256" key="1">
    <source>
        <dbReference type="SAM" id="SignalP"/>
    </source>
</evidence>